<dbReference type="EMBL" id="CM034404">
    <property type="protein sequence ID" value="KAJ0174163.1"/>
    <property type="molecule type" value="Genomic_DNA"/>
</dbReference>
<reference evidence="1 2" key="1">
    <citation type="journal article" date="2021" name="Front. Genet.">
        <title>Chromosome-Level Genome Assembly Reveals Significant Gene Expansion in the Toll and IMD Signaling Pathways of Dendrolimus kikuchii.</title>
        <authorList>
            <person name="Zhou J."/>
            <person name="Wu P."/>
            <person name="Xiong Z."/>
            <person name="Liu N."/>
            <person name="Zhao N."/>
            <person name="Ji M."/>
            <person name="Qiu Y."/>
            <person name="Yang B."/>
        </authorList>
    </citation>
    <scope>NUCLEOTIDE SEQUENCE [LARGE SCALE GENOMIC DNA]</scope>
    <source>
        <strain evidence="1">Ann1</strain>
    </source>
</reference>
<name>A0ACC1CRH8_9NEOP</name>
<protein>
    <submittedName>
        <fullName evidence="1">Uncharacterized protein</fullName>
    </submittedName>
</protein>
<keyword evidence="2" id="KW-1185">Reference proteome</keyword>
<comment type="caution">
    <text evidence="1">The sequence shown here is derived from an EMBL/GenBank/DDBJ whole genome shotgun (WGS) entry which is preliminary data.</text>
</comment>
<accession>A0ACC1CRH8</accession>
<evidence type="ECO:0000313" key="2">
    <source>
        <dbReference type="Proteomes" id="UP000824533"/>
    </source>
</evidence>
<proteinExistence type="predicted"/>
<sequence>MNVNTIFRLLNRSIKFYPNNSISTRKLQQNSIRKLSANASVSTTGKERDSFQDILPGIIDSIAVNPKFSKVPEVGSWIKQVLDYTLIGGKRNRGLATVLAYEMLEKPENVTEDSLRVARVVGWCVEMLQAYYLVVDDMMDGSTTRRGMPCWYLTPNVGLGAINDSILLYCSIFETLHTNLGDTPRYIDVLHLFNETLLYTSMGQHLDYTMAHRNKNDYSLFTIERYNSIVKYKTAYYTFRLPVFLGLALAGNTDKQTRKDMEVICFQLGNLFQIQDDYIDCFGDEKLTGKAGTDIQEGKCSWLAVTALRICNQAQQAIFIENYASKNMDNVQRIKQLYKELQIPQLYEQEERSLYEGIVKRSHALPESGKSALFLRLLEIMYKRTK</sequence>
<gene>
    <name evidence="1" type="ORF">K1T71_010309</name>
</gene>
<dbReference type="Proteomes" id="UP000824533">
    <property type="component" value="Linkage Group LG18"/>
</dbReference>
<evidence type="ECO:0000313" key="1">
    <source>
        <dbReference type="EMBL" id="KAJ0174163.1"/>
    </source>
</evidence>
<organism evidence="1 2">
    <name type="scientific">Dendrolimus kikuchii</name>
    <dbReference type="NCBI Taxonomy" id="765133"/>
    <lineage>
        <taxon>Eukaryota</taxon>
        <taxon>Metazoa</taxon>
        <taxon>Ecdysozoa</taxon>
        <taxon>Arthropoda</taxon>
        <taxon>Hexapoda</taxon>
        <taxon>Insecta</taxon>
        <taxon>Pterygota</taxon>
        <taxon>Neoptera</taxon>
        <taxon>Endopterygota</taxon>
        <taxon>Lepidoptera</taxon>
        <taxon>Glossata</taxon>
        <taxon>Ditrysia</taxon>
        <taxon>Bombycoidea</taxon>
        <taxon>Lasiocampidae</taxon>
        <taxon>Dendrolimus</taxon>
    </lineage>
</organism>